<reference evidence="3" key="1">
    <citation type="submission" date="2016-03" db="EMBL/GenBank/DDBJ databases">
        <title>Updated assembly of Pseudogymnoascus destructans, the fungus causing white-nose syndrome of bats.</title>
        <authorList>
            <person name="Palmer J.M."/>
            <person name="Drees K.P."/>
            <person name="Foster J.T."/>
            <person name="Lindner D.L."/>
        </authorList>
    </citation>
    <scope>NUCLEOTIDE SEQUENCE [LARGE SCALE GENOMIC DNA]</scope>
    <source>
        <strain evidence="3">20631-21</strain>
    </source>
</reference>
<feature type="region of interest" description="Disordered" evidence="1">
    <location>
        <begin position="328"/>
        <end position="400"/>
    </location>
</feature>
<feature type="compositionally biased region" description="Basic and acidic residues" evidence="1">
    <location>
        <begin position="111"/>
        <end position="123"/>
    </location>
</feature>
<feature type="compositionally biased region" description="Basic and acidic residues" evidence="1">
    <location>
        <begin position="21"/>
        <end position="39"/>
    </location>
</feature>
<dbReference type="Gene3D" id="3.90.1720.60">
    <property type="match status" value="1"/>
</dbReference>
<proteinExistence type="predicted"/>
<feature type="compositionally biased region" description="Polar residues" evidence="1">
    <location>
        <begin position="80"/>
        <end position="98"/>
    </location>
</feature>
<protein>
    <recommendedName>
        <fullName evidence="2">BBC1/AIM3 cysteine proteinase-fold domain-containing protein</fullName>
    </recommendedName>
</protein>
<dbReference type="RefSeq" id="XP_024323228.1">
    <property type="nucleotide sequence ID" value="XM_024468869.1"/>
</dbReference>
<name>A0A177A951_9PEZI</name>
<dbReference type="Proteomes" id="UP000077154">
    <property type="component" value="Unassembled WGS sequence"/>
</dbReference>
<dbReference type="EMBL" id="KV441398">
    <property type="protein sequence ID" value="OAF57942.2"/>
    <property type="molecule type" value="Genomic_DNA"/>
</dbReference>
<dbReference type="VEuPathDB" id="FungiDB:GMDG_00310"/>
<dbReference type="AlphaFoldDB" id="A0A177A951"/>
<dbReference type="GeneID" id="36288313"/>
<feature type="region of interest" description="Disordered" evidence="1">
    <location>
        <begin position="1"/>
        <end position="291"/>
    </location>
</feature>
<evidence type="ECO:0000256" key="1">
    <source>
        <dbReference type="SAM" id="MobiDB-lite"/>
    </source>
</evidence>
<accession>A0A177A951</accession>
<gene>
    <name evidence="3" type="ORF">VC83_05247</name>
</gene>
<sequence length="671" mass="72079">MSISGYNIRDTVKKGLQSKGADGKPKEGWRGGVFKDRDQISGLMGRVKGQTTQSNTSEYVARPLSSLKDPNSFGPPPKKNSYSQQSTTTTPIGSQNGPSAAYGQQIEQESEEPKAPEPYRRDTTGLSTSHLPPPPVRRADGGATAPKAKPSLPPRLPPRQNENPSYHTPPPPPAYHEATSEPPAHRGILNQGSLSRLGAAGVSVPGFDIGPKTTKPAAKPPPPIPSRKSTLTDKSPSHDTQVNALQSRFSQMRNSSPKEPAAQGTTWAEKQSALKTASSLRDNPSSVSFSDARNAASTFNNFRERHGTQVASGLKSANALNSKYGLADKVASHDGPSKQVEPEYDDGPILMEDKTVPPAKKAPPPPPKKKPGLGAPVDSSGGPPPIPLASKPKPSVVPKATPKIEDFDLDLEKQWFANQPIVFPPASIEQVPGSRGYRYSSGWSSNGVRKTCTFNGLVIYNTLAYTKIHITWDASNPGLTVKSEQKHFPPPILPSKSQLDSYQQQYSEKLAHWCELQMGTQVGNGECWTLANNGLIAVASAFTDRGEEPCMASQGYVHGALLYEKIGRKHPDPPGGVLAAGVARGDILQFWKARLEAKNGRSWKSAGAPDHTAVITRVENNGVLKTLEQNMGGVKIVKEGSYDVDELVEGEVRIFRAAGVNWVGPLEATWP</sequence>
<evidence type="ECO:0000313" key="3">
    <source>
        <dbReference type="EMBL" id="OAF57942.2"/>
    </source>
</evidence>
<dbReference type="OrthoDB" id="3357271at2759"/>
<evidence type="ECO:0000259" key="2">
    <source>
        <dbReference type="Pfam" id="PF25459"/>
    </source>
</evidence>
<feature type="domain" description="BBC1/AIM3 cysteine proteinase-fold" evidence="2">
    <location>
        <begin position="484"/>
        <end position="665"/>
    </location>
</feature>
<dbReference type="eggNOG" id="ENOG502RRXM">
    <property type="taxonomic scope" value="Eukaryota"/>
</dbReference>
<dbReference type="InterPro" id="IPR057402">
    <property type="entry name" value="AIM3_BBC1_C"/>
</dbReference>
<feature type="compositionally biased region" description="Polar residues" evidence="1">
    <location>
        <begin position="49"/>
        <end position="58"/>
    </location>
</feature>
<dbReference type="Pfam" id="PF25459">
    <property type="entry name" value="AIM3_BBC1_C"/>
    <property type="match status" value="1"/>
</dbReference>
<feature type="compositionally biased region" description="Polar residues" evidence="1">
    <location>
        <begin position="227"/>
        <end position="291"/>
    </location>
</feature>
<organism evidence="3">
    <name type="scientific">Pseudogymnoascus destructans</name>
    <dbReference type="NCBI Taxonomy" id="655981"/>
    <lineage>
        <taxon>Eukaryota</taxon>
        <taxon>Fungi</taxon>
        <taxon>Dikarya</taxon>
        <taxon>Ascomycota</taxon>
        <taxon>Pezizomycotina</taxon>
        <taxon>Leotiomycetes</taxon>
        <taxon>Thelebolales</taxon>
        <taxon>Thelebolaceae</taxon>
        <taxon>Pseudogymnoascus</taxon>
    </lineage>
</organism>